<keyword evidence="1" id="KW-1015">Disulfide bond</keyword>
<gene>
    <name evidence="4" type="ORF">L596_003140</name>
</gene>
<evidence type="ECO:0000313" key="5">
    <source>
        <dbReference type="Proteomes" id="UP000298663"/>
    </source>
</evidence>
<comment type="caution">
    <text evidence="4">The sequence shown here is derived from an EMBL/GenBank/DDBJ whole genome shotgun (WGS) entry which is preliminary data.</text>
</comment>
<sequence>MLWRLCFAVHLMSTLCHAVVTQRCGMIGNKTASRLNELLLLNKIAGGAPSQEFAWPWAGQLVDRTGGRCGCVLIHSRFALTAAHCLHRRGQTTDYKIYFGSTQENSGSVYTIAKVVFHPLYGIGLANDIAILKLDRRATISAKISPVCLPTMPVQDYKVCTVVGWGRTGEGKRTTRKLNEVHVPVMPFLECYKYYSVV</sequence>
<dbReference type="InterPro" id="IPR009003">
    <property type="entry name" value="Peptidase_S1_PA"/>
</dbReference>
<name>A0A4U8UT77_STECR</name>
<keyword evidence="5" id="KW-1185">Reference proteome</keyword>
<dbReference type="InterPro" id="IPR043504">
    <property type="entry name" value="Peptidase_S1_PA_chymotrypsin"/>
</dbReference>
<dbReference type="EMBL" id="AZBU02000001">
    <property type="protein sequence ID" value="TMS35829.1"/>
    <property type="molecule type" value="Genomic_DNA"/>
</dbReference>
<keyword evidence="2" id="KW-0732">Signal</keyword>
<feature type="chain" id="PRO_5020388062" description="Peptidase S1 domain-containing protein" evidence="2">
    <location>
        <begin position="19"/>
        <end position="198"/>
    </location>
</feature>
<dbReference type="PRINTS" id="PR00722">
    <property type="entry name" value="CHYMOTRYPSIN"/>
</dbReference>
<dbReference type="CDD" id="cd00190">
    <property type="entry name" value="Tryp_SPc"/>
    <property type="match status" value="1"/>
</dbReference>
<dbReference type="AlphaFoldDB" id="A0A4U8UT77"/>
<proteinExistence type="predicted"/>
<evidence type="ECO:0000256" key="2">
    <source>
        <dbReference type="SAM" id="SignalP"/>
    </source>
</evidence>
<dbReference type="InterPro" id="IPR018114">
    <property type="entry name" value="TRYPSIN_HIS"/>
</dbReference>
<reference evidence="4 5" key="2">
    <citation type="journal article" date="2019" name="G3 (Bethesda)">
        <title>Hybrid Assembly of the Genome of the Entomopathogenic Nematode Steinernema carpocapsae Identifies the X-Chromosome.</title>
        <authorList>
            <person name="Serra L."/>
            <person name="Macchietto M."/>
            <person name="Macias-Munoz A."/>
            <person name="McGill C.J."/>
            <person name="Rodriguez I.M."/>
            <person name="Rodriguez B."/>
            <person name="Murad R."/>
            <person name="Mortazavi A."/>
        </authorList>
    </citation>
    <scope>NUCLEOTIDE SEQUENCE [LARGE SCALE GENOMIC DNA]</scope>
    <source>
        <strain evidence="4 5">ALL</strain>
    </source>
</reference>
<dbReference type="PROSITE" id="PS00134">
    <property type="entry name" value="TRYPSIN_HIS"/>
    <property type="match status" value="1"/>
</dbReference>
<evidence type="ECO:0000256" key="1">
    <source>
        <dbReference type="ARBA" id="ARBA00023157"/>
    </source>
</evidence>
<dbReference type="Gene3D" id="2.40.10.10">
    <property type="entry name" value="Trypsin-like serine proteases"/>
    <property type="match status" value="1"/>
</dbReference>
<dbReference type="SMART" id="SM00020">
    <property type="entry name" value="Tryp_SPc"/>
    <property type="match status" value="1"/>
</dbReference>
<dbReference type="Proteomes" id="UP000298663">
    <property type="component" value="Chromosome X"/>
</dbReference>
<protein>
    <recommendedName>
        <fullName evidence="3">Peptidase S1 domain-containing protein</fullName>
    </recommendedName>
</protein>
<dbReference type="PANTHER" id="PTHR24252">
    <property type="entry name" value="ACROSIN-RELATED"/>
    <property type="match status" value="1"/>
</dbReference>
<dbReference type="PANTHER" id="PTHR24252:SF7">
    <property type="entry name" value="HYALIN"/>
    <property type="match status" value="1"/>
</dbReference>
<organism evidence="4 5">
    <name type="scientific">Steinernema carpocapsae</name>
    <name type="common">Entomopathogenic nematode</name>
    <dbReference type="NCBI Taxonomy" id="34508"/>
    <lineage>
        <taxon>Eukaryota</taxon>
        <taxon>Metazoa</taxon>
        <taxon>Ecdysozoa</taxon>
        <taxon>Nematoda</taxon>
        <taxon>Chromadorea</taxon>
        <taxon>Rhabditida</taxon>
        <taxon>Tylenchina</taxon>
        <taxon>Panagrolaimomorpha</taxon>
        <taxon>Strongyloidoidea</taxon>
        <taxon>Steinernematidae</taxon>
        <taxon>Steinernema</taxon>
    </lineage>
</organism>
<feature type="signal peptide" evidence="2">
    <location>
        <begin position="1"/>
        <end position="18"/>
    </location>
</feature>
<dbReference type="PROSITE" id="PS50240">
    <property type="entry name" value="TRYPSIN_DOM"/>
    <property type="match status" value="1"/>
</dbReference>
<dbReference type="InterPro" id="IPR001254">
    <property type="entry name" value="Trypsin_dom"/>
</dbReference>
<evidence type="ECO:0000313" key="4">
    <source>
        <dbReference type="EMBL" id="TMS35829.1"/>
    </source>
</evidence>
<dbReference type="GO" id="GO:0006508">
    <property type="term" value="P:proteolysis"/>
    <property type="evidence" value="ECO:0007669"/>
    <property type="project" value="InterPro"/>
</dbReference>
<reference evidence="4 5" key="1">
    <citation type="journal article" date="2015" name="Genome Biol.">
        <title>Comparative genomics of Steinernema reveals deeply conserved gene regulatory networks.</title>
        <authorList>
            <person name="Dillman A.R."/>
            <person name="Macchietto M."/>
            <person name="Porter C.F."/>
            <person name="Rogers A."/>
            <person name="Williams B."/>
            <person name="Antoshechkin I."/>
            <person name="Lee M.M."/>
            <person name="Goodwin Z."/>
            <person name="Lu X."/>
            <person name="Lewis E.E."/>
            <person name="Goodrich-Blair H."/>
            <person name="Stock S.P."/>
            <person name="Adams B.J."/>
            <person name="Sternberg P.W."/>
            <person name="Mortazavi A."/>
        </authorList>
    </citation>
    <scope>NUCLEOTIDE SEQUENCE [LARGE SCALE GENOMIC DNA]</scope>
    <source>
        <strain evidence="4 5">ALL</strain>
    </source>
</reference>
<dbReference type="Pfam" id="PF00089">
    <property type="entry name" value="Trypsin"/>
    <property type="match status" value="1"/>
</dbReference>
<dbReference type="InterPro" id="IPR001314">
    <property type="entry name" value="Peptidase_S1A"/>
</dbReference>
<dbReference type="EMBL" id="CM016762">
    <property type="protein sequence ID" value="TMS35829.1"/>
    <property type="molecule type" value="Genomic_DNA"/>
</dbReference>
<evidence type="ECO:0000259" key="3">
    <source>
        <dbReference type="PROSITE" id="PS50240"/>
    </source>
</evidence>
<accession>A0A4U8UT77</accession>
<feature type="domain" description="Peptidase S1" evidence="3">
    <location>
        <begin position="44"/>
        <end position="198"/>
    </location>
</feature>
<dbReference type="SUPFAM" id="SSF50494">
    <property type="entry name" value="Trypsin-like serine proteases"/>
    <property type="match status" value="1"/>
</dbReference>
<dbReference type="OrthoDB" id="5912168at2759"/>
<dbReference type="GO" id="GO:0004252">
    <property type="term" value="F:serine-type endopeptidase activity"/>
    <property type="evidence" value="ECO:0007669"/>
    <property type="project" value="InterPro"/>
</dbReference>
<dbReference type="FunFam" id="2.40.10.10:FF:000068">
    <property type="entry name" value="transmembrane protease serine 2"/>
    <property type="match status" value="1"/>
</dbReference>